<keyword evidence="1" id="KW-0472">Membrane</keyword>
<sequence length="130" mass="14830">MERRYCRHCATACGRSLLGFSIAAFLPFFHVASTLRRMIRPNAVSKLPAIIASSLPAYGILCETVVALSRQRVLLRLLRLRHWRQLCQKIWRLFCQRSAYRNPLGTQKDKCTQRHGMTDEAWPAVGSVSA</sequence>
<accession>A0A8S1GXT1</accession>
<comment type="caution">
    <text evidence="2">The sequence shown here is derived from an EMBL/GenBank/DDBJ whole genome shotgun (WGS) entry which is preliminary data.</text>
</comment>
<name>A0A8S1GXT1_9PELO</name>
<protein>
    <recommendedName>
        <fullName evidence="4">Transmembrane protein</fullName>
    </recommendedName>
</protein>
<organism evidence="2 3">
    <name type="scientific">Caenorhabditis auriculariae</name>
    <dbReference type="NCBI Taxonomy" id="2777116"/>
    <lineage>
        <taxon>Eukaryota</taxon>
        <taxon>Metazoa</taxon>
        <taxon>Ecdysozoa</taxon>
        <taxon>Nematoda</taxon>
        <taxon>Chromadorea</taxon>
        <taxon>Rhabditida</taxon>
        <taxon>Rhabditina</taxon>
        <taxon>Rhabditomorpha</taxon>
        <taxon>Rhabditoidea</taxon>
        <taxon>Rhabditidae</taxon>
        <taxon>Peloderinae</taxon>
        <taxon>Caenorhabditis</taxon>
    </lineage>
</organism>
<feature type="transmembrane region" description="Helical" evidence="1">
    <location>
        <begin position="49"/>
        <end position="69"/>
    </location>
</feature>
<evidence type="ECO:0000313" key="3">
    <source>
        <dbReference type="Proteomes" id="UP000835052"/>
    </source>
</evidence>
<evidence type="ECO:0000256" key="1">
    <source>
        <dbReference type="SAM" id="Phobius"/>
    </source>
</evidence>
<keyword evidence="1" id="KW-0812">Transmembrane</keyword>
<gene>
    <name evidence="2" type="ORF">CAUJ_LOCUS4054</name>
</gene>
<evidence type="ECO:0008006" key="4">
    <source>
        <dbReference type="Google" id="ProtNLM"/>
    </source>
</evidence>
<keyword evidence="1" id="KW-1133">Transmembrane helix</keyword>
<keyword evidence="3" id="KW-1185">Reference proteome</keyword>
<dbReference type="AlphaFoldDB" id="A0A8S1GXT1"/>
<feature type="transmembrane region" description="Helical" evidence="1">
    <location>
        <begin position="12"/>
        <end position="29"/>
    </location>
</feature>
<evidence type="ECO:0000313" key="2">
    <source>
        <dbReference type="EMBL" id="CAD6188135.1"/>
    </source>
</evidence>
<dbReference type="EMBL" id="CAJGYM010000008">
    <property type="protein sequence ID" value="CAD6188135.1"/>
    <property type="molecule type" value="Genomic_DNA"/>
</dbReference>
<dbReference type="Proteomes" id="UP000835052">
    <property type="component" value="Unassembled WGS sequence"/>
</dbReference>
<proteinExistence type="predicted"/>
<reference evidence="2" key="1">
    <citation type="submission" date="2020-10" db="EMBL/GenBank/DDBJ databases">
        <authorList>
            <person name="Kikuchi T."/>
        </authorList>
    </citation>
    <scope>NUCLEOTIDE SEQUENCE</scope>
    <source>
        <strain evidence="2">NKZ352</strain>
    </source>
</reference>